<dbReference type="AlphaFoldDB" id="A0A7L4ZWT1"/>
<feature type="signal peptide" evidence="2">
    <location>
        <begin position="1"/>
        <end position="21"/>
    </location>
</feature>
<name>A0A7L4ZWT1_9BACT</name>
<evidence type="ECO:0000313" key="4">
    <source>
        <dbReference type="Proteomes" id="UP000326380"/>
    </source>
</evidence>
<proteinExistence type="predicted"/>
<feature type="compositionally biased region" description="Polar residues" evidence="1">
    <location>
        <begin position="82"/>
        <end position="93"/>
    </location>
</feature>
<evidence type="ECO:0000256" key="1">
    <source>
        <dbReference type="SAM" id="MobiDB-lite"/>
    </source>
</evidence>
<organism evidence="3 4">
    <name type="scientific">Hymenobacter busanensis</name>
    <dbReference type="NCBI Taxonomy" id="2607656"/>
    <lineage>
        <taxon>Bacteria</taxon>
        <taxon>Pseudomonadati</taxon>
        <taxon>Bacteroidota</taxon>
        <taxon>Cytophagia</taxon>
        <taxon>Cytophagales</taxon>
        <taxon>Hymenobacteraceae</taxon>
        <taxon>Hymenobacter</taxon>
    </lineage>
</organism>
<dbReference type="RefSeq" id="WP_151079127.1">
    <property type="nucleotide sequence ID" value="NZ_CP047647.1"/>
</dbReference>
<dbReference type="PROSITE" id="PS51257">
    <property type="entry name" value="PROKAR_LIPOPROTEIN"/>
    <property type="match status" value="1"/>
</dbReference>
<sequence>MTSRPLRLVLSALLLTGLGTACTTSDQSAEVDRAPTEIRTDADRQAAYNNGVGSGARPDATPNRVPAVREQAAAAGGRQRIESVNTNDPNTTTQEERVRRLQGNPSLADTLRRP</sequence>
<comment type="caution">
    <text evidence="3">The sequence shown here is derived from an EMBL/GenBank/DDBJ whole genome shotgun (WGS) entry which is preliminary data.</text>
</comment>
<accession>A0A7L4ZWT1</accession>
<dbReference type="EMBL" id="VTWU01000004">
    <property type="protein sequence ID" value="KAA9332185.1"/>
    <property type="molecule type" value="Genomic_DNA"/>
</dbReference>
<feature type="region of interest" description="Disordered" evidence="1">
    <location>
        <begin position="39"/>
        <end position="114"/>
    </location>
</feature>
<protein>
    <submittedName>
        <fullName evidence="3">Uncharacterized protein</fullName>
    </submittedName>
</protein>
<keyword evidence="2" id="KW-0732">Signal</keyword>
<keyword evidence="4" id="KW-1185">Reference proteome</keyword>
<evidence type="ECO:0000256" key="2">
    <source>
        <dbReference type="SAM" id="SignalP"/>
    </source>
</evidence>
<evidence type="ECO:0000313" key="3">
    <source>
        <dbReference type="EMBL" id="KAA9332185.1"/>
    </source>
</evidence>
<dbReference type="Proteomes" id="UP000326380">
    <property type="component" value="Unassembled WGS sequence"/>
</dbReference>
<gene>
    <name evidence="3" type="ORF">F0P96_11920</name>
</gene>
<reference evidence="3 4" key="1">
    <citation type="submission" date="2019-09" db="EMBL/GenBank/DDBJ databases">
        <title>Genome sequence of Hymenobacter sp. M3.</title>
        <authorList>
            <person name="Srinivasan S."/>
        </authorList>
    </citation>
    <scope>NUCLEOTIDE SEQUENCE [LARGE SCALE GENOMIC DNA]</scope>
    <source>
        <strain evidence="3 4">M3</strain>
    </source>
</reference>
<feature type="chain" id="PRO_5043680603" evidence="2">
    <location>
        <begin position="22"/>
        <end position="114"/>
    </location>
</feature>